<reference evidence="1 2" key="1">
    <citation type="submission" date="2016-01" db="EMBL/GenBank/DDBJ databases">
        <title>Characterization of the Clostridium difficile lineages that are prevalent in Hong Kong and China.</title>
        <authorList>
            <person name="Kwok J.S.-L."/>
            <person name="Lam W.-Y."/>
            <person name="Ip M."/>
            <person name="Chan T.-F."/>
            <person name="Hawkey P.M."/>
            <person name="Tsui S.K.-W."/>
        </authorList>
    </citation>
    <scope>NUCLEOTIDE SEQUENCE [LARGE SCALE GENOMIC DNA]</scope>
    <source>
        <strain evidence="1 2">300064</strain>
    </source>
</reference>
<dbReference type="EMBL" id="LRDH01000128">
    <property type="protein sequence ID" value="PPV13082.1"/>
    <property type="molecule type" value="Genomic_DNA"/>
</dbReference>
<dbReference type="AlphaFoldDB" id="A0A2S7F7M4"/>
<accession>A0A2S7F7M4</accession>
<evidence type="ECO:0000313" key="2">
    <source>
        <dbReference type="Proteomes" id="UP000238081"/>
    </source>
</evidence>
<dbReference type="Proteomes" id="UP000238081">
    <property type="component" value="Unassembled WGS sequence"/>
</dbReference>
<sequence>MTNDKLIIKKCCKERFEVVKTATTKLMDEDKETIIIGIDGKCASGKTTLGYYLKDIFNCSLFHMDDFFLQDYQRTEKRLIEVGGNVDYERFKEEVLDNIIYKKDVNYRIFNCANRKIKNGVIIPYKRLNIIEGSYCLHPYFGQPYDLKIFMDINNEDQIENIRKRNGEEKLIRFKEEWIPKENSYFDKFNIKEGCINILW</sequence>
<proteinExistence type="predicted"/>
<evidence type="ECO:0000313" key="1">
    <source>
        <dbReference type="EMBL" id="PPV13082.1"/>
    </source>
</evidence>
<comment type="caution">
    <text evidence="1">The sequence shown here is derived from an EMBL/GenBank/DDBJ whole genome shotgun (WGS) entry which is preliminary data.</text>
</comment>
<organism evidence="1 2">
    <name type="scientific">Clostridium butyricum</name>
    <dbReference type="NCBI Taxonomy" id="1492"/>
    <lineage>
        <taxon>Bacteria</taxon>
        <taxon>Bacillati</taxon>
        <taxon>Bacillota</taxon>
        <taxon>Clostridia</taxon>
        <taxon>Eubacteriales</taxon>
        <taxon>Clostridiaceae</taxon>
        <taxon>Clostridium</taxon>
    </lineage>
</organism>
<dbReference type="Gene3D" id="3.40.50.300">
    <property type="entry name" value="P-loop containing nucleotide triphosphate hydrolases"/>
    <property type="match status" value="1"/>
</dbReference>
<dbReference type="InterPro" id="IPR027417">
    <property type="entry name" value="P-loop_NTPase"/>
</dbReference>
<gene>
    <name evidence="1" type="ORF">AWN73_17315</name>
</gene>
<dbReference type="SUPFAM" id="SSF52540">
    <property type="entry name" value="P-loop containing nucleoside triphosphate hydrolases"/>
    <property type="match status" value="1"/>
</dbReference>
<dbReference type="RefSeq" id="WP_043662615.1">
    <property type="nucleotide sequence ID" value="NZ_JSEG01000004.1"/>
</dbReference>
<evidence type="ECO:0008006" key="3">
    <source>
        <dbReference type="Google" id="ProtNLM"/>
    </source>
</evidence>
<name>A0A2S7F7M4_CLOBU</name>
<protein>
    <recommendedName>
        <fullName evidence="3">Uridine kinase</fullName>
    </recommendedName>
</protein>